<dbReference type="KEGG" id="pmrn:116943040"/>
<feature type="compositionally biased region" description="Basic and acidic residues" evidence="2">
    <location>
        <begin position="92"/>
        <end position="102"/>
    </location>
</feature>
<dbReference type="InterPro" id="IPR007875">
    <property type="entry name" value="Sprouty"/>
</dbReference>
<evidence type="ECO:0000256" key="2">
    <source>
        <dbReference type="SAM" id="MobiDB-lite"/>
    </source>
</evidence>
<protein>
    <submittedName>
        <fullName evidence="4 5">Protein sprouty homolog 1-like</fullName>
    </submittedName>
</protein>
<evidence type="ECO:0000256" key="1">
    <source>
        <dbReference type="ARBA" id="ARBA00010964"/>
    </source>
</evidence>
<organism evidence="3 6">
    <name type="scientific">Petromyzon marinus</name>
    <name type="common">Sea lamprey</name>
    <dbReference type="NCBI Taxonomy" id="7757"/>
    <lineage>
        <taxon>Eukaryota</taxon>
        <taxon>Metazoa</taxon>
        <taxon>Chordata</taxon>
        <taxon>Craniata</taxon>
        <taxon>Vertebrata</taxon>
        <taxon>Cyclostomata</taxon>
        <taxon>Hyperoartia</taxon>
        <taxon>Petromyzontiformes</taxon>
        <taxon>Petromyzontidae</taxon>
        <taxon>Petromyzon</taxon>
    </lineage>
</organism>
<accession>A0AAJ7T580</accession>
<dbReference type="RefSeq" id="XP_032811542.1">
    <property type="nucleotide sequence ID" value="XM_032955651.1"/>
</dbReference>
<evidence type="ECO:0000313" key="4">
    <source>
        <dbReference type="RefSeq" id="XP_032811541.1"/>
    </source>
</evidence>
<dbReference type="RefSeq" id="XP_032811543.1">
    <property type="nucleotide sequence ID" value="XM_032955652.1"/>
</dbReference>
<evidence type="ECO:0000313" key="6">
    <source>
        <dbReference type="RefSeq" id="XP_032811543.1"/>
    </source>
</evidence>
<dbReference type="PANTHER" id="PTHR12365:SF7">
    <property type="entry name" value="PROTEIN SPROUTY"/>
    <property type="match status" value="1"/>
</dbReference>
<dbReference type="GO" id="GO:0048513">
    <property type="term" value="P:animal organ development"/>
    <property type="evidence" value="ECO:0007669"/>
    <property type="project" value="TreeGrafter"/>
</dbReference>
<feature type="region of interest" description="Disordered" evidence="2">
    <location>
        <begin position="1"/>
        <end position="41"/>
    </location>
</feature>
<evidence type="ECO:0000313" key="5">
    <source>
        <dbReference type="RefSeq" id="XP_032811542.1"/>
    </source>
</evidence>
<dbReference type="GO" id="GO:0040037">
    <property type="term" value="P:negative regulation of fibroblast growth factor receptor signaling pathway"/>
    <property type="evidence" value="ECO:0007669"/>
    <property type="project" value="TreeGrafter"/>
</dbReference>
<evidence type="ECO:0000313" key="8">
    <source>
        <dbReference type="RefSeq" id="XP_032811545.1"/>
    </source>
</evidence>
<dbReference type="RefSeq" id="XP_032811544.1">
    <property type="nucleotide sequence ID" value="XM_032955653.1"/>
</dbReference>
<dbReference type="PANTHER" id="PTHR12365">
    <property type="entry name" value="SPROUTY"/>
    <property type="match status" value="1"/>
</dbReference>
<keyword evidence="3" id="KW-1185">Reference proteome</keyword>
<gene>
    <name evidence="4 5 6 7 8" type="primary">LOC116943040</name>
</gene>
<dbReference type="InterPro" id="IPR051192">
    <property type="entry name" value="Sprouty_domain"/>
</dbReference>
<feature type="compositionally biased region" description="Basic and acidic residues" evidence="2">
    <location>
        <begin position="207"/>
        <end position="224"/>
    </location>
</feature>
<dbReference type="GO" id="GO:0016020">
    <property type="term" value="C:membrane"/>
    <property type="evidence" value="ECO:0007669"/>
    <property type="project" value="InterPro"/>
</dbReference>
<dbReference type="Pfam" id="PF05210">
    <property type="entry name" value="Sprouty"/>
    <property type="match status" value="1"/>
</dbReference>
<dbReference type="RefSeq" id="XP_032811545.1">
    <property type="nucleotide sequence ID" value="XM_032955654.1"/>
</dbReference>
<dbReference type="RefSeq" id="XP_032811541.1">
    <property type="nucleotide sequence ID" value="XM_032955650.1"/>
</dbReference>
<dbReference type="AlphaFoldDB" id="A0AAJ7T580"/>
<evidence type="ECO:0000313" key="3">
    <source>
        <dbReference type="Proteomes" id="UP001318040"/>
    </source>
</evidence>
<sequence length="378" mass="39865">MDSRVWRQSDGGGGTGGGRTIVRHPRLLQQQAPDEPLAASPHSLVLSLDQIKAIRANNDYSEPPTVVRSNKPPHWGGGGGAVSSSSSSSPQQHKERTHERLPSGETPQGAAAHKAAPPPRGGGGAQQPPPVPSRSASGGSTASRTSAGSAGSERRLLGGGGGAQHRQGPPWEGIVVRSQPRAAAPARGTTEPKREQRQHRHGHQQRHGKDGGDQKCKAGEEGGGGKEPCPEWGQHACICERCGRCKCGECVAPRALPACWLCEKRCLCSADALLESCTCLCCVKALFYHCSDYGDGDSSDSWADKPCAGCSQSRCGLRWASMAALSLCLPCLLCYPPARGALKLCRAGYDRLTRPGCRCESSNSVRCKPPEVPPRKPI</sequence>
<proteinExistence type="inferred from homology"/>
<dbReference type="PROSITE" id="PS51227">
    <property type="entry name" value="SPR"/>
    <property type="match status" value="1"/>
</dbReference>
<comment type="similarity">
    <text evidence="1">Belongs to the sprouty family.</text>
</comment>
<dbReference type="Proteomes" id="UP001318040">
    <property type="component" value="Chromosome 16"/>
</dbReference>
<reference evidence="4 5" key="1">
    <citation type="submission" date="2025-04" db="UniProtKB">
        <authorList>
            <consortium name="RefSeq"/>
        </authorList>
    </citation>
    <scope>IDENTIFICATION</scope>
    <source>
        <tissue evidence="4 5">Sperm</tissue>
    </source>
</reference>
<feature type="region of interest" description="Disordered" evidence="2">
    <location>
        <begin position="57"/>
        <end position="227"/>
    </location>
</feature>
<dbReference type="GO" id="GO:0046580">
    <property type="term" value="P:negative regulation of Ras protein signal transduction"/>
    <property type="evidence" value="ECO:0007669"/>
    <property type="project" value="TreeGrafter"/>
</dbReference>
<feature type="compositionally biased region" description="Basic residues" evidence="2">
    <location>
        <begin position="196"/>
        <end position="206"/>
    </location>
</feature>
<dbReference type="GO" id="GO:0005829">
    <property type="term" value="C:cytosol"/>
    <property type="evidence" value="ECO:0007669"/>
    <property type="project" value="TreeGrafter"/>
</dbReference>
<feature type="compositionally biased region" description="Gly residues" evidence="2">
    <location>
        <begin position="10"/>
        <end position="19"/>
    </location>
</feature>
<name>A0AAJ7T580_PETMA</name>
<feature type="compositionally biased region" description="Low complexity" evidence="2">
    <location>
        <begin position="133"/>
        <end position="151"/>
    </location>
</feature>
<evidence type="ECO:0000313" key="7">
    <source>
        <dbReference type="RefSeq" id="XP_032811544.1"/>
    </source>
</evidence>